<evidence type="ECO:0000256" key="8">
    <source>
        <dbReference type="ARBA" id="ARBA00023136"/>
    </source>
</evidence>
<evidence type="ECO:0000256" key="1">
    <source>
        <dbReference type="ARBA" id="ARBA00004651"/>
    </source>
</evidence>
<feature type="transmembrane region" description="Helical" evidence="9">
    <location>
        <begin position="143"/>
        <end position="167"/>
    </location>
</feature>
<dbReference type="InterPro" id="IPR000515">
    <property type="entry name" value="MetI-like"/>
</dbReference>
<keyword evidence="8 9" id="KW-0472">Membrane</keyword>
<feature type="domain" description="ABC transmembrane type-1" evidence="10">
    <location>
        <begin position="94"/>
        <end position="283"/>
    </location>
</feature>
<dbReference type="EMBL" id="JANTHZ010000004">
    <property type="protein sequence ID" value="MCS0495640.1"/>
    <property type="molecule type" value="Genomic_DNA"/>
</dbReference>
<dbReference type="PROSITE" id="PS50928">
    <property type="entry name" value="ABC_TM1"/>
    <property type="match status" value="1"/>
</dbReference>
<keyword evidence="4 9" id="KW-0812">Transmembrane</keyword>
<evidence type="ECO:0000256" key="5">
    <source>
        <dbReference type="ARBA" id="ARBA00022856"/>
    </source>
</evidence>
<dbReference type="GO" id="GO:0015031">
    <property type="term" value="P:protein transport"/>
    <property type="evidence" value="ECO:0007669"/>
    <property type="project" value="UniProtKB-KW"/>
</dbReference>
<keyword evidence="3" id="KW-1003">Cell membrane</keyword>
<dbReference type="SUPFAM" id="SSF161098">
    <property type="entry name" value="MetI-like"/>
    <property type="match status" value="1"/>
</dbReference>
<keyword evidence="6" id="KW-0653">Protein transport</keyword>
<evidence type="ECO:0000256" key="6">
    <source>
        <dbReference type="ARBA" id="ARBA00022927"/>
    </source>
</evidence>
<keyword evidence="7 9" id="KW-1133">Transmembrane helix</keyword>
<evidence type="ECO:0000256" key="3">
    <source>
        <dbReference type="ARBA" id="ARBA00022475"/>
    </source>
</evidence>
<comment type="similarity">
    <text evidence="9">Belongs to the binding-protein-dependent transport system permease family.</text>
</comment>
<comment type="subcellular location">
    <subcellularLocation>
        <location evidence="1 9">Cell membrane</location>
        <topology evidence="1 9">Multi-pass membrane protein</topology>
    </subcellularLocation>
</comment>
<keyword evidence="5" id="KW-0571">Peptide transport</keyword>
<dbReference type="GO" id="GO:0015833">
    <property type="term" value="P:peptide transport"/>
    <property type="evidence" value="ECO:0007669"/>
    <property type="project" value="UniProtKB-KW"/>
</dbReference>
<evidence type="ECO:0000256" key="4">
    <source>
        <dbReference type="ARBA" id="ARBA00022692"/>
    </source>
</evidence>
<dbReference type="InterPro" id="IPR050366">
    <property type="entry name" value="BP-dependent_transpt_permease"/>
</dbReference>
<evidence type="ECO:0000313" key="11">
    <source>
        <dbReference type="EMBL" id="MCS0495640.1"/>
    </source>
</evidence>
<keyword evidence="2 9" id="KW-0813">Transport</keyword>
<dbReference type="PANTHER" id="PTHR43386">
    <property type="entry name" value="OLIGOPEPTIDE TRANSPORT SYSTEM PERMEASE PROTEIN APPC"/>
    <property type="match status" value="1"/>
</dbReference>
<dbReference type="Gene3D" id="1.10.3720.10">
    <property type="entry name" value="MetI-like"/>
    <property type="match status" value="1"/>
</dbReference>
<name>A0A9X2PCX6_9HYPH</name>
<dbReference type="Proteomes" id="UP001151088">
    <property type="component" value="Unassembled WGS sequence"/>
</dbReference>
<dbReference type="AlphaFoldDB" id="A0A9X2PCX6"/>
<dbReference type="GO" id="GO:0055085">
    <property type="term" value="P:transmembrane transport"/>
    <property type="evidence" value="ECO:0007669"/>
    <property type="project" value="InterPro"/>
</dbReference>
<evidence type="ECO:0000256" key="9">
    <source>
        <dbReference type="RuleBase" id="RU363032"/>
    </source>
</evidence>
<feature type="transmembrane region" description="Helical" evidence="9">
    <location>
        <begin position="99"/>
        <end position="123"/>
    </location>
</feature>
<evidence type="ECO:0000256" key="2">
    <source>
        <dbReference type="ARBA" id="ARBA00022448"/>
    </source>
</evidence>
<feature type="transmembrane region" description="Helical" evidence="9">
    <location>
        <begin position="260"/>
        <end position="286"/>
    </location>
</feature>
<reference evidence="11" key="1">
    <citation type="submission" date="2022-08" db="EMBL/GenBank/DDBJ databases">
        <authorList>
            <person name="Li F."/>
        </authorList>
    </citation>
    <scope>NUCLEOTIDE SEQUENCE</scope>
    <source>
        <strain evidence="11">MQZ15Z-1</strain>
    </source>
</reference>
<dbReference type="GO" id="GO:0005886">
    <property type="term" value="C:plasma membrane"/>
    <property type="evidence" value="ECO:0007669"/>
    <property type="project" value="UniProtKB-SubCell"/>
</dbReference>
<feature type="transmembrane region" description="Helical" evidence="9">
    <location>
        <begin position="28"/>
        <end position="51"/>
    </location>
</feature>
<gene>
    <name evidence="11" type="ORF">NVS89_11070</name>
</gene>
<dbReference type="PANTHER" id="PTHR43386:SF1">
    <property type="entry name" value="D,D-DIPEPTIDE TRANSPORT SYSTEM PERMEASE PROTEIN DDPC-RELATED"/>
    <property type="match status" value="1"/>
</dbReference>
<organism evidence="11 12">
    <name type="scientific">Ancylobacter mangrovi</name>
    <dbReference type="NCBI Taxonomy" id="2972472"/>
    <lineage>
        <taxon>Bacteria</taxon>
        <taxon>Pseudomonadati</taxon>
        <taxon>Pseudomonadota</taxon>
        <taxon>Alphaproteobacteria</taxon>
        <taxon>Hyphomicrobiales</taxon>
        <taxon>Xanthobacteraceae</taxon>
        <taxon>Ancylobacter</taxon>
    </lineage>
</organism>
<dbReference type="Pfam" id="PF00528">
    <property type="entry name" value="BPD_transp_1"/>
    <property type="match status" value="1"/>
</dbReference>
<feature type="transmembrane region" description="Helical" evidence="9">
    <location>
        <begin position="215"/>
        <end position="240"/>
    </location>
</feature>
<evidence type="ECO:0000259" key="10">
    <source>
        <dbReference type="PROSITE" id="PS50928"/>
    </source>
</evidence>
<evidence type="ECO:0000313" key="12">
    <source>
        <dbReference type="Proteomes" id="UP001151088"/>
    </source>
</evidence>
<dbReference type="InterPro" id="IPR035906">
    <property type="entry name" value="MetI-like_sf"/>
</dbReference>
<proteinExistence type="inferred from homology"/>
<accession>A0A9X2PCX6</accession>
<comment type="caution">
    <text evidence="11">The sequence shown here is derived from an EMBL/GenBank/DDBJ whole genome shotgun (WGS) entry which is preliminary data.</text>
</comment>
<protein>
    <submittedName>
        <fullName evidence="11">ABC transporter permease</fullName>
    </submittedName>
</protein>
<keyword evidence="12" id="KW-1185">Reference proteome</keyword>
<sequence length="310" mass="33780">MTMTAPPIAMTEPSLWRQSLGLLWRDKFAFVAVLFLLLVVFAALFGSTIFGQSATRINLAARNAPPMSMHLGWHYVLGADSLGRSILARIAVGTRNTMMVAGLSVIASLLIGSLLGFIAGYRADWTTGVIMRVADVLMSFPSLLLAMIVLYVLGAGIANLVLVLAITRIPIYLRTTRAEVLEIRERTFVVAAKVMGASPLRLVWRHIRPTVTPTLVTIATLEFAFVMLSESSLSFLGLGIQAPEFTWGAMVAQGQSYLGTAWWVAFWPGLAITLTAMSLNLVANWLRIVTDPVQRWRLEARSSSNGGGNE</sequence>
<evidence type="ECO:0000256" key="7">
    <source>
        <dbReference type="ARBA" id="ARBA00022989"/>
    </source>
</evidence>
<dbReference type="CDD" id="cd06261">
    <property type="entry name" value="TM_PBP2"/>
    <property type="match status" value="1"/>
</dbReference>